<dbReference type="EMBL" id="WJQU01001816">
    <property type="protein sequence ID" value="KAJ6633650.1"/>
    <property type="molecule type" value="Genomic_DNA"/>
</dbReference>
<name>A0A9Q0MMU2_9DIPT</name>
<accession>A0A9Q0MMU2</accession>
<proteinExistence type="inferred from homology"/>
<dbReference type="PANTHER" id="PTHR12398">
    <property type="entry name" value="PROTEIN PHOSPHATASE INHIBITOR"/>
    <property type="match status" value="1"/>
</dbReference>
<evidence type="ECO:0000313" key="4">
    <source>
        <dbReference type="Proteomes" id="UP001151699"/>
    </source>
</evidence>
<feature type="compositionally biased region" description="Acidic residues" evidence="2">
    <location>
        <begin position="164"/>
        <end position="173"/>
    </location>
</feature>
<dbReference type="AlphaFoldDB" id="A0A9Q0MMU2"/>
<feature type="region of interest" description="Disordered" evidence="2">
    <location>
        <begin position="133"/>
        <end position="186"/>
    </location>
</feature>
<dbReference type="GO" id="GO:0009966">
    <property type="term" value="P:regulation of signal transduction"/>
    <property type="evidence" value="ECO:0007669"/>
    <property type="project" value="InterPro"/>
</dbReference>
<feature type="region of interest" description="Disordered" evidence="2">
    <location>
        <begin position="98"/>
        <end position="121"/>
    </location>
</feature>
<sequence>MASSTGGPPDSKKPCKGILKPSSSFDKHTTAGNRKSAKFDEINVLQTYHPPDKDYGHMKIEEPKTPYRVAEGDEDSIDQLDFELLAKKLEDATVCRSFEVSSSDEEDESPEQRIKRKEFEKRRKIHYNEFDAVRRARQLIAEEDDDDDSEGESSRTQSNYQDNNSEDNTMDVDDNNKQSTSSSLGQ</sequence>
<comment type="similarity">
    <text evidence="1">Belongs to the protein phosphatase inhibitor 2 family.</text>
</comment>
<dbReference type="InterPro" id="IPR007062">
    <property type="entry name" value="PPI-2"/>
</dbReference>
<gene>
    <name evidence="3" type="primary">Ppp1r2</name>
    <name evidence="3" type="ORF">Bhyg_15675</name>
</gene>
<reference evidence="3" key="1">
    <citation type="submission" date="2022-07" db="EMBL/GenBank/DDBJ databases">
        <authorList>
            <person name="Trinca V."/>
            <person name="Uliana J.V.C."/>
            <person name="Torres T.T."/>
            <person name="Ward R.J."/>
            <person name="Monesi N."/>
        </authorList>
    </citation>
    <scope>NUCLEOTIDE SEQUENCE</scope>
    <source>
        <strain evidence="3">HSMRA1968</strain>
        <tissue evidence="3">Whole embryos</tissue>
    </source>
</reference>
<dbReference type="OrthoDB" id="551302at2759"/>
<keyword evidence="4" id="KW-1185">Reference proteome</keyword>
<dbReference type="Gene3D" id="6.10.250.1050">
    <property type="match status" value="2"/>
</dbReference>
<evidence type="ECO:0000256" key="2">
    <source>
        <dbReference type="SAM" id="MobiDB-lite"/>
    </source>
</evidence>
<organism evidence="3 4">
    <name type="scientific">Pseudolycoriella hygida</name>
    <dbReference type="NCBI Taxonomy" id="35572"/>
    <lineage>
        <taxon>Eukaryota</taxon>
        <taxon>Metazoa</taxon>
        <taxon>Ecdysozoa</taxon>
        <taxon>Arthropoda</taxon>
        <taxon>Hexapoda</taxon>
        <taxon>Insecta</taxon>
        <taxon>Pterygota</taxon>
        <taxon>Neoptera</taxon>
        <taxon>Endopterygota</taxon>
        <taxon>Diptera</taxon>
        <taxon>Nematocera</taxon>
        <taxon>Sciaroidea</taxon>
        <taxon>Sciaridae</taxon>
        <taxon>Pseudolycoriella</taxon>
    </lineage>
</organism>
<feature type="compositionally biased region" description="Acidic residues" evidence="2">
    <location>
        <begin position="141"/>
        <end position="151"/>
    </location>
</feature>
<dbReference type="GO" id="GO:0004864">
    <property type="term" value="F:protein phosphatase inhibitor activity"/>
    <property type="evidence" value="ECO:0007669"/>
    <property type="project" value="InterPro"/>
</dbReference>
<feature type="compositionally biased region" description="Basic and acidic residues" evidence="2">
    <location>
        <begin position="110"/>
        <end position="121"/>
    </location>
</feature>
<feature type="compositionally biased region" description="Polar residues" evidence="2">
    <location>
        <begin position="177"/>
        <end position="186"/>
    </location>
</feature>
<dbReference type="Pfam" id="PF04979">
    <property type="entry name" value="IPP-2"/>
    <property type="match status" value="1"/>
</dbReference>
<feature type="region of interest" description="Disordered" evidence="2">
    <location>
        <begin position="1"/>
        <end position="38"/>
    </location>
</feature>
<evidence type="ECO:0000313" key="3">
    <source>
        <dbReference type="EMBL" id="KAJ6633650.1"/>
    </source>
</evidence>
<evidence type="ECO:0000256" key="1">
    <source>
        <dbReference type="ARBA" id="ARBA00005472"/>
    </source>
</evidence>
<dbReference type="Proteomes" id="UP001151699">
    <property type="component" value="Unassembled WGS sequence"/>
</dbReference>
<comment type="caution">
    <text evidence="3">The sequence shown here is derived from an EMBL/GenBank/DDBJ whole genome shotgun (WGS) entry which is preliminary data.</text>
</comment>
<dbReference type="PANTHER" id="PTHR12398:SF20">
    <property type="entry name" value="PROTEIN PHOSPHATASE 1 REGULATORY INHIBITOR SUBUNIT 2"/>
    <property type="match status" value="1"/>
</dbReference>
<protein>
    <submittedName>
        <fullName evidence="3">Protein phosphatase inhibitor 2</fullName>
    </submittedName>
</protein>